<comment type="caution">
    <text evidence="10">The sequence shown here is derived from an EMBL/GenBank/DDBJ whole genome shotgun (WGS) entry which is preliminary data.</text>
</comment>
<dbReference type="GO" id="GO:0005886">
    <property type="term" value="C:plasma membrane"/>
    <property type="evidence" value="ECO:0007669"/>
    <property type="project" value="UniProtKB-SubCell"/>
</dbReference>
<dbReference type="Gene3D" id="3.40.50.300">
    <property type="entry name" value="P-loop containing nucleotide triphosphate hydrolases"/>
    <property type="match status" value="1"/>
</dbReference>
<keyword evidence="5 7" id="KW-1133">Transmembrane helix</keyword>
<dbReference type="EMBL" id="BSNC01000009">
    <property type="protein sequence ID" value="GLP97626.1"/>
    <property type="molecule type" value="Genomic_DNA"/>
</dbReference>
<dbReference type="PANTHER" id="PTHR43394:SF1">
    <property type="entry name" value="ATP-BINDING CASSETTE SUB-FAMILY B MEMBER 10, MITOCHONDRIAL"/>
    <property type="match status" value="1"/>
</dbReference>
<dbReference type="InterPro" id="IPR011918">
    <property type="entry name" value="ABC_MsbA_ATP-bd"/>
</dbReference>
<dbReference type="GO" id="GO:0090374">
    <property type="term" value="P:oligopeptide export from mitochondrion"/>
    <property type="evidence" value="ECO:0007669"/>
    <property type="project" value="TreeGrafter"/>
</dbReference>
<evidence type="ECO:0000256" key="4">
    <source>
        <dbReference type="ARBA" id="ARBA00022840"/>
    </source>
</evidence>
<reference evidence="10" key="2">
    <citation type="submission" date="2023-01" db="EMBL/GenBank/DDBJ databases">
        <title>Draft genome sequence of Paraferrimonas sedimenticola strain NBRC 101628.</title>
        <authorList>
            <person name="Sun Q."/>
            <person name="Mori K."/>
        </authorList>
    </citation>
    <scope>NUCLEOTIDE SEQUENCE</scope>
    <source>
        <strain evidence="10">NBRC 101628</strain>
    </source>
</reference>
<keyword evidence="11" id="KW-1185">Reference proteome</keyword>
<feature type="transmembrane region" description="Helical" evidence="7">
    <location>
        <begin position="62"/>
        <end position="86"/>
    </location>
</feature>
<evidence type="ECO:0000259" key="8">
    <source>
        <dbReference type="PROSITE" id="PS50893"/>
    </source>
</evidence>
<keyword evidence="2 7" id="KW-0812">Transmembrane</keyword>
<dbReference type="PANTHER" id="PTHR43394">
    <property type="entry name" value="ATP-DEPENDENT PERMEASE MDL1, MITOCHONDRIAL"/>
    <property type="match status" value="1"/>
</dbReference>
<feature type="transmembrane region" description="Helical" evidence="7">
    <location>
        <begin position="286"/>
        <end position="307"/>
    </location>
</feature>
<organism evidence="10 11">
    <name type="scientific">Paraferrimonas sedimenticola</name>
    <dbReference type="NCBI Taxonomy" id="375674"/>
    <lineage>
        <taxon>Bacteria</taxon>
        <taxon>Pseudomonadati</taxon>
        <taxon>Pseudomonadota</taxon>
        <taxon>Gammaproteobacteria</taxon>
        <taxon>Alteromonadales</taxon>
        <taxon>Ferrimonadaceae</taxon>
        <taxon>Paraferrimonas</taxon>
    </lineage>
</organism>
<dbReference type="CDD" id="cd18575">
    <property type="entry name" value="ABC_6TM_bac_exporter_ABCB8_10_like"/>
    <property type="match status" value="1"/>
</dbReference>
<feature type="transmembrane region" description="Helical" evidence="7">
    <location>
        <begin position="132"/>
        <end position="159"/>
    </location>
</feature>
<dbReference type="NCBIfam" id="TIGR02204">
    <property type="entry name" value="MsbA_rel"/>
    <property type="match status" value="1"/>
</dbReference>
<dbReference type="SUPFAM" id="SSF90123">
    <property type="entry name" value="ABC transporter transmembrane region"/>
    <property type="match status" value="1"/>
</dbReference>
<reference evidence="10" key="1">
    <citation type="journal article" date="2014" name="Int. J. Syst. Evol. Microbiol.">
        <title>Complete genome sequence of Corynebacterium casei LMG S-19264T (=DSM 44701T), isolated from a smear-ripened cheese.</title>
        <authorList>
            <consortium name="US DOE Joint Genome Institute (JGI-PGF)"/>
            <person name="Walter F."/>
            <person name="Albersmeier A."/>
            <person name="Kalinowski J."/>
            <person name="Ruckert C."/>
        </authorList>
    </citation>
    <scope>NUCLEOTIDE SEQUENCE</scope>
    <source>
        <strain evidence="10">NBRC 101628</strain>
    </source>
</reference>
<dbReference type="GO" id="GO:0005524">
    <property type="term" value="F:ATP binding"/>
    <property type="evidence" value="ECO:0007669"/>
    <property type="project" value="UniProtKB-KW"/>
</dbReference>
<keyword evidence="4" id="KW-0067">ATP-binding</keyword>
<evidence type="ECO:0000256" key="5">
    <source>
        <dbReference type="ARBA" id="ARBA00022989"/>
    </source>
</evidence>
<feature type="domain" description="ABC transporter" evidence="8">
    <location>
        <begin position="343"/>
        <end position="579"/>
    </location>
</feature>
<evidence type="ECO:0000256" key="7">
    <source>
        <dbReference type="SAM" id="Phobius"/>
    </source>
</evidence>
<dbReference type="SMART" id="SM00382">
    <property type="entry name" value="AAA"/>
    <property type="match status" value="1"/>
</dbReference>
<dbReference type="InterPro" id="IPR039421">
    <property type="entry name" value="Type_1_exporter"/>
</dbReference>
<feature type="transmembrane region" description="Helical" evidence="7">
    <location>
        <begin position="243"/>
        <end position="266"/>
    </location>
</feature>
<dbReference type="InterPro" id="IPR017871">
    <property type="entry name" value="ABC_transporter-like_CS"/>
</dbReference>
<comment type="subcellular location">
    <subcellularLocation>
        <location evidence="1">Cell membrane</location>
        <topology evidence="1">Multi-pass membrane protein</topology>
    </subcellularLocation>
</comment>
<dbReference type="InterPro" id="IPR011527">
    <property type="entry name" value="ABC1_TM_dom"/>
</dbReference>
<dbReference type="Pfam" id="PF00005">
    <property type="entry name" value="ABC_tran"/>
    <property type="match status" value="1"/>
</dbReference>
<dbReference type="FunFam" id="3.40.50.300:FF:000218">
    <property type="entry name" value="Multidrug ABC transporter ATP-binding protein"/>
    <property type="match status" value="1"/>
</dbReference>
<dbReference type="Gene3D" id="1.20.1560.10">
    <property type="entry name" value="ABC transporter type 1, transmembrane domain"/>
    <property type="match status" value="1"/>
</dbReference>
<sequence>MSQTRNTKAVLSWIFSYLSPYRGKVIGACIALLIASGTWLALGQGIRIFIDRGFGSGDASQLGPLVGLIMTIVFVGCIATFVRFYLMTWLGERVSADIRVSVFDRLLQLSPEYFQQQRTGEILSRFTADATLLQTVVGMSLSMTLRSAITAIGGITMMLVTSPSLAGLVLITVPLVLIPISVFGKKVKSLAKASQDKVADLGAYLDETLHEIHTVQSYTHESIDQRQFGDHTRAVMKAAQQRIWYRSLLIAVVMLLSLGAITSITWYGAVQVFDGSISAGELTAFIFYAVMVASAVATISEVLGEVLRAAGASERLMELQQAHDVIADHDGQEQLKLDDRADIQLEQVSFSYPSEPDKAVIDNLSLTIQPGERVALVGQSGAGKSTLFQLLLHFYLPQQGRVLLGGQDIKTMSNESIRRQFAIVPQESVIFANSVFENVRYGRPQASEEEVIAACVAANADEFIQGLGEGYHTQLGERGARLSGGQKQRIAIARAILSQRPFLLLDEATSALDALSEQKVQQALENLMQGRTSIIIAHRLATVRNADRILYMEAGRIQASGTHEQLLEQSDAYRQLAELQLLT</sequence>
<evidence type="ECO:0000313" key="10">
    <source>
        <dbReference type="EMBL" id="GLP97626.1"/>
    </source>
</evidence>
<gene>
    <name evidence="10" type="ORF">GCM10007895_29330</name>
</gene>
<dbReference type="Proteomes" id="UP001161422">
    <property type="component" value="Unassembled WGS sequence"/>
</dbReference>
<protein>
    <submittedName>
        <fullName evidence="10">ABC transporter permease</fullName>
    </submittedName>
</protein>
<keyword evidence="6 7" id="KW-0472">Membrane</keyword>
<dbReference type="AlphaFoldDB" id="A0AA37RYF1"/>
<keyword evidence="3" id="KW-0547">Nucleotide-binding</keyword>
<feature type="domain" description="ABC transmembrane type-1" evidence="9">
    <location>
        <begin position="26"/>
        <end position="308"/>
    </location>
</feature>
<evidence type="ECO:0000256" key="2">
    <source>
        <dbReference type="ARBA" id="ARBA00022692"/>
    </source>
</evidence>
<evidence type="ECO:0000256" key="6">
    <source>
        <dbReference type="ARBA" id="ARBA00023136"/>
    </source>
</evidence>
<feature type="transmembrane region" description="Helical" evidence="7">
    <location>
        <begin position="165"/>
        <end position="184"/>
    </location>
</feature>
<dbReference type="GO" id="GO:0015421">
    <property type="term" value="F:ABC-type oligopeptide transporter activity"/>
    <property type="evidence" value="ECO:0007669"/>
    <property type="project" value="TreeGrafter"/>
</dbReference>
<dbReference type="PROSITE" id="PS00211">
    <property type="entry name" value="ABC_TRANSPORTER_1"/>
    <property type="match status" value="1"/>
</dbReference>
<dbReference type="Pfam" id="PF00664">
    <property type="entry name" value="ABC_membrane"/>
    <property type="match status" value="1"/>
</dbReference>
<dbReference type="InterPro" id="IPR003439">
    <property type="entry name" value="ABC_transporter-like_ATP-bd"/>
</dbReference>
<dbReference type="InterPro" id="IPR036640">
    <property type="entry name" value="ABC1_TM_sf"/>
</dbReference>
<evidence type="ECO:0000256" key="3">
    <source>
        <dbReference type="ARBA" id="ARBA00022741"/>
    </source>
</evidence>
<evidence type="ECO:0000259" key="9">
    <source>
        <dbReference type="PROSITE" id="PS50929"/>
    </source>
</evidence>
<dbReference type="GO" id="GO:0016887">
    <property type="term" value="F:ATP hydrolysis activity"/>
    <property type="evidence" value="ECO:0007669"/>
    <property type="project" value="InterPro"/>
</dbReference>
<name>A0AA37RYF1_9GAMM</name>
<evidence type="ECO:0000256" key="1">
    <source>
        <dbReference type="ARBA" id="ARBA00004651"/>
    </source>
</evidence>
<evidence type="ECO:0000313" key="11">
    <source>
        <dbReference type="Proteomes" id="UP001161422"/>
    </source>
</evidence>
<dbReference type="PROSITE" id="PS50893">
    <property type="entry name" value="ABC_TRANSPORTER_2"/>
    <property type="match status" value="1"/>
</dbReference>
<dbReference type="InterPro" id="IPR003593">
    <property type="entry name" value="AAA+_ATPase"/>
</dbReference>
<dbReference type="PROSITE" id="PS50929">
    <property type="entry name" value="ABC_TM1F"/>
    <property type="match status" value="1"/>
</dbReference>
<feature type="transmembrane region" description="Helical" evidence="7">
    <location>
        <begin position="21"/>
        <end position="42"/>
    </location>
</feature>
<dbReference type="RefSeq" id="WP_095507073.1">
    <property type="nucleotide sequence ID" value="NZ_BSNC01000009.1"/>
</dbReference>
<accession>A0AA37RYF1</accession>
<dbReference type="InterPro" id="IPR027417">
    <property type="entry name" value="P-loop_NTPase"/>
</dbReference>
<dbReference type="SUPFAM" id="SSF52540">
    <property type="entry name" value="P-loop containing nucleoside triphosphate hydrolases"/>
    <property type="match status" value="1"/>
</dbReference>
<proteinExistence type="predicted"/>